<proteinExistence type="predicted"/>
<sequence>MVLTVSTDCNANHEGTWQAYSAVQLAVAAHTAQCLSEQADDLEQGQPPAYLVEFADSDVSEDDLEVVWRPS</sequence>
<evidence type="ECO:0000313" key="1">
    <source>
        <dbReference type="EMBL" id="ODR06221.1"/>
    </source>
</evidence>
<dbReference type="Proteomes" id="UP000094224">
    <property type="component" value="Unassembled WGS sequence"/>
</dbReference>
<evidence type="ECO:0000313" key="2">
    <source>
        <dbReference type="Proteomes" id="UP000094224"/>
    </source>
</evidence>
<dbReference type="AlphaFoldDB" id="A0A1E3SVP5"/>
<organism evidence="1 2">
    <name type="scientific">Mycobacterium sherrisii</name>
    <dbReference type="NCBI Taxonomy" id="243061"/>
    <lineage>
        <taxon>Bacteria</taxon>
        <taxon>Bacillati</taxon>
        <taxon>Actinomycetota</taxon>
        <taxon>Actinomycetes</taxon>
        <taxon>Mycobacteriales</taxon>
        <taxon>Mycobacteriaceae</taxon>
        <taxon>Mycobacterium</taxon>
        <taxon>Mycobacterium simiae complex</taxon>
    </lineage>
</organism>
<gene>
    <name evidence="1" type="ORF">BHQ21_11935</name>
</gene>
<dbReference type="STRING" id="243061.AWC25_20950"/>
<reference evidence="2" key="1">
    <citation type="submission" date="2016-09" db="EMBL/GenBank/DDBJ databases">
        <authorList>
            <person name="Greninger A.L."/>
            <person name="Jerome K.R."/>
            <person name="Mcnair B."/>
            <person name="Wallis C."/>
            <person name="Fang F."/>
        </authorList>
    </citation>
    <scope>NUCLEOTIDE SEQUENCE [LARGE SCALE GENOMIC DNA]</scope>
    <source>
        <strain evidence="2">BC1_M4</strain>
    </source>
</reference>
<dbReference type="EMBL" id="MIHC01000018">
    <property type="protein sequence ID" value="ODR06221.1"/>
    <property type="molecule type" value="Genomic_DNA"/>
</dbReference>
<comment type="caution">
    <text evidence="1">The sequence shown here is derived from an EMBL/GenBank/DDBJ whole genome shotgun (WGS) entry which is preliminary data.</text>
</comment>
<accession>A0A1E3SVP5</accession>
<protein>
    <submittedName>
        <fullName evidence="1">Uncharacterized protein</fullName>
    </submittedName>
</protein>
<keyword evidence="2" id="KW-1185">Reference proteome</keyword>
<name>A0A1E3SVP5_9MYCO</name>